<accession>A0AAJ0D6Y6</accession>
<sequence>MAVPLGIPVPLVSPAGKSGVTTNAQYPEVVVTFDTGDMRVKEMQHLRHAFHGLRMNFTDMDAGRAMFSSAGDGKYAGFEPVEGMVGEAQPYRGLQMGNLSFTVPGLEGKADVKGNWMTVSHSREGGDDEVARNFRKFHDKLQRENEKKDMQKEPADMVEVIMQGL</sequence>
<evidence type="ECO:0000313" key="2">
    <source>
        <dbReference type="Proteomes" id="UP001271007"/>
    </source>
</evidence>
<keyword evidence="2" id="KW-1185">Reference proteome</keyword>
<protein>
    <submittedName>
        <fullName evidence="1">Uncharacterized protein</fullName>
    </submittedName>
</protein>
<dbReference type="EMBL" id="JAWDJX010000059">
    <property type="protein sequence ID" value="KAK3047611.1"/>
    <property type="molecule type" value="Genomic_DNA"/>
</dbReference>
<name>A0AAJ0D6Y6_9PEZI</name>
<comment type="caution">
    <text evidence="1">The sequence shown here is derived from an EMBL/GenBank/DDBJ whole genome shotgun (WGS) entry which is preliminary data.</text>
</comment>
<reference evidence="1" key="1">
    <citation type="submission" date="2023-04" db="EMBL/GenBank/DDBJ databases">
        <title>Black Yeasts Isolated from many extreme environments.</title>
        <authorList>
            <person name="Coleine C."/>
            <person name="Stajich J.E."/>
            <person name="Selbmann L."/>
        </authorList>
    </citation>
    <scope>NUCLEOTIDE SEQUENCE</scope>
    <source>
        <strain evidence="1">CCFEE 5312</strain>
    </source>
</reference>
<organism evidence="1 2">
    <name type="scientific">Extremus antarcticus</name>
    <dbReference type="NCBI Taxonomy" id="702011"/>
    <lineage>
        <taxon>Eukaryota</taxon>
        <taxon>Fungi</taxon>
        <taxon>Dikarya</taxon>
        <taxon>Ascomycota</taxon>
        <taxon>Pezizomycotina</taxon>
        <taxon>Dothideomycetes</taxon>
        <taxon>Dothideomycetidae</taxon>
        <taxon>Mycosphaerellales</taxon>
        <taxon>Extremaceae</taxon>
        <taxon>Extremus</taxon>
    </lineage>
</organism>
<evidence type="ECO:0000313" key="1">
    <source>
        <dbReference type="EMBL" id="KAK3047611.1"/>
    </source>
</evidence>
<proteinExistence type="predicted"/>
<gene>
    <name evidence="1" type="ORF">LTR09_010995</name>
</gene>
<dbReference type="Proteomes" id="UP001271007">
    <property type="component" value="Unassembled WGS sequence"/>
</dbReference>
<dbReference type="AlphaFoldDB" id="A0AAJ0D6Y6"/>